<dbReference type="InterPro" id="IPR051405">
    <property type="entry name" value="phD/YefM_antitoxin"/>
</dbReference>
<sequence>MRTFNLTDAKARLSELVNDVAGTHDRVEITRNGQPAAILISPDDLFALEETIAILRDRELVDSLAQADADIEAGRTIPAEQVLAELKARREAAA</sequence>
<evidence type="ECO:0000256" key="2">
    <source>
        <dbReference type="RuleBase" id="RU362080"/>
    </source>
</evidence>
<dbReference type="SUPFAM" id="SSF143120">
    <property type="entry name" value="YefM-like"/>
    <property type="match status" value="1"/>
</dbReference>
<comment type="similarity">
    <text evidence="1 2">Belongs to the phD/YefM antitoxin family.</text>
</comment>
<dbReference type="NCBIfam" id="TIGR01552">
    <property type="entry name" value="phd_fam"/>
    <property type="match status" value="1"/>
</dbReference>
<dbReference type="AlphaFoldDB" id="A0A8J3LY26"/>
<dbReference type="EMBL" id="BONU01000031">
    <property type="protein sequence ID" value="GIG75460.1"/>
    <property type="molecule type" value="Genomic_DNA"/>
</dbReference>
<dbReference type="InterPro" id="IPR006442">
    <property type="entry name" value="Antitoxin_Phd/YefM"/>
</dbReference>
<dbReference type="RefSeq" id="WP_168079501.1">
    <property type="nucleotide sequence ID" value="NZ_BAAAQJ010000027.1"/>
</dbReference>
<keyword evidence="4" id="KW-1185">Reference proteome</keyword>
<comment type="caution">
    <text evidence="3">The sequence shown here is derived from an EMBL/GenBank/DDBJ whole genome shotgun (WGS) entry which is preliminary data.</text>
</comment>
<dbReference type="Gene3D" id="3.40.1620.10">
    <property type="entry name" value="YefM-like domain"/>
    <property type="match status" value="1"/>
</dbReference>
<organism evidence="3 4">
    <name type="scientific">Planosporangium flavigriseum</name>
    <dbReference type="NCBI Taxonomy" id="373681"/>
    <lineage>
        <taxon>Bacteria</taxon>
        <taxon>Bacillati</taxon>
        <taxon>Actinomycetota</taxon>
        <taxon>Actinomycetes</taxon>
        <taxon>Micromonosporales</taxon>
        <taxon>Micromonosporaceae</taxon>
        <taxon>Planosporangium</taxon>
    </lineage>
</organism>
<accession>A0A8J3LY26</accession>
<evidence type="ECO:0000256" key="1">
    <source>
        <dbReference type="ARBA" id="ARBA00009981"/>
    </source>
</evidence>
<name>A0A8J3LY26_9ACTN</name>
<dbReference type="PANTHER" id="PTHR33713:SF10">
    <property type="entry name" value="ANTITOXIN YAFN"/>
    <property type="match status" value="1"/>
</dbReference>
<dbReference type="PANTHER" id="PTHR33713">
    <property type="entry name" value="ANTITOXIN YAFN-RELATED"/>
    <property type="match status" value="1"/>
</dbReference>
<dbReference type="Pfam" id="PF02604">
    <property type="entry name" value="PhdYeFM_antitox"/>
    <property type="match status" value="1"/>
</dbReference>
<dbReference type="Proteomes" id="UP000653674">
    <property type="component" value="Unassembled WGS sequence"/>
</dbReference>
<evidence type="ECO:0000313" key="4">
    <source>
        <dbReference type="Proteomes" id="UP000653674"/>
    </source>
</evidence>
<proteinExistence type="inferred from homology"/>
<protein>
    <recommendedName>
        <fullName evidence="2">Antitoxin</fullName>
    </recommendedName>
</protein>
<gene>
    <name evidence="3" type="ORF">Pfl04_38640</name>
</gene>
<reference evidence="3" key="1">
    <citation type="submission" date="2021-01" db="EMBL/GenBank/DDBJ databases">
        <title>Whole genome shotgun sequence of Planosporangium flavigriseum NBRC 105377.</title>
        <authorList>
            <person name="Komaki H."/>
            <person name="Tamura T."/>
        </authorList>
    </citation>
    <scope>NUCLEOTIDE SEQUENCE</scope>
    <source>
        <strain evidence="3">NBRC 105377</strain>
    </source>
</reference>
<evidence type="ECO:0000313" key="3">
    <source>
        <dbReference type="EMBL" id="GIG75460.1"/>
    </source>
</evidence>
<comment type="function">
    <text evidence="2">Antitoxin component of a type II toxin-antitoxin (TA) system.</text>
</comment>
<dbReference type="Gene3D" id="1.10.1220.170">
    <property type="match status" value="1"/>
</dbReference>
<dbReference type="InterPro" id="IPR036165">
    <property type="entry name" value="YefM-like_sf"/>
</dbReference>